<feature type="non-terminal residue" evidence="8">
    <location>
        <position position="227"/>
    </location>
</feature>
<dbReference type="InterPro" id="IPR001314">
    <property type="entry name" value="Peptidase_S1A"/>
</dbReference>
<feature type="non-terminal residue" evidence="8">
    <location>
        <position position="1"/>
    </location>
</feature>
<dbReference type="eggNOG" id="KOG3627">
    <property type="taxonomic scope" value="Eukaryota"/>
</dbReference>
<dbReference type="Gene3D" id="2.40.10.10">
    <property type="entry name" value="Trypsin-like serine proteases"/>
    <property type="match status" value="1"/>
</dbReference>
<evidence type="ECO:0000256" key="5">
    <source>
        <dbReference type="ARBA" id="ARBA00023157"/>
    </source>
</evidence>
<dbReference type="SMART" id="SM00020">
    <property type="entry name" value="Tryp_SPc"/>
    <property type="match status" value="1"/>
</dbReference>
<evidence type="ECO:0000256" key="3">
    <source>
        <dbReference type="ARBA" id="ARBA00022801"/>
    </source>
</evidence>
<keyword evidence="3 6" id="KW-0378">Hydrolase</keyword>
<dbReference type="PANTHER" id="PTHR24252">
    <property type="entry name" value="ACROSIN-RELATED"/>
    <property type="match status" value="1"/>
</dbReference>
<dbReference type="InterPro" id="IPR018114">
    <property type="entry name" value="TRYPSIN_HIS"/>
</dbReference>
<dbReference type="EMBL" id="DS469719">
    <property type="protein sequence ID" value="EDO34772.1"/>
    <property type="molecule type" value="Genomic_DNA"/>
</dbReference>
<dbReference type="AlphaFoldDB" id="A7SNF6"/>
<proteinExistence type="predicted"/>
<dbReference type="GO" id="GO:0004252">
    <property type="term" value="F:serine-type endopeptidase activity"/>
    <property type="evidence" value="ECO:0000318"/>
    <property type="project" value="GO_Central"/>
</dbReference>
<dbReference type="InterPro" id="IPR001254">
    <property type="entry name" value="Trypsin_dom"/>
</dbReference>
<dbReference type="PROSITE" id="PS00135">
    <property type="entry name" value="TRYPSIN_SER"/>
    <property type="match status" value="1"/>
</dbReference>
<accession>A7SNF6</accession>
<evidence type="ECO:0000256" key="6">
    <source>
        <dbReference type="RuleBase" id="RU363034"/>
    </source>
</evidence>
<gene>
    <name evidence="8" type="ORF">NEMVEDRAFT_v1g124717</name>
</gene>
<dbReference type="InterPro" id="IPR033116">
    <property type="entry name" value="TRYPSIN_SER"/>
</dbReference>
<dbReference type="PROSITE" id="PS00134">
    <property type="entry name" value="TRYPSIN_HIS"/>
    <property type="match status" value="1"/>
</dbReference>
<dbReference type="HOGENOM" id="CLU_006842_0_4_1"/>
<dbReference type="CDD" id="cd00190">
    <property type="entry name" value="Tryp_SPc"/>
    <property type="match status" value="1"/>
</dbReference>
<dbReference type="OMA" id="RSNYHTC"/>
<dbReference type="PhylomeDB" id="A7SNF6"/>
<keyword evidence="2" id="KW-0732">Signal</keyword>
<dbReference type="PROSITE" id="PS50240">
    <property type="entry name" value="TRYPSIN_DOM"/>
    <property type="match status" value="1"/>
</dbReference>
<dbReference type="InParanoid" id="A7SNF6"/>
<evidence type="ECO:0000256" key="2">
    <source>
        <dbReference type="ARBA" id="ARBA00022729"/>
    </source>
</evidence>
<keyword evidence="4 6" id="KW-0720">Serine protease</keyword>
<evidence type="ECO:0000259" key="7">
    <source>
        <dbReference type="PROSITE" id="PS50240"/>
    </source>
</evidence>
<dbReference type="SUPFAM" id="SSF50494">
    <property type="entry name" value="Trypsin-like serine proteases"/>
    <property type="match status" value="1"/>
</dbReference>
<name>A7SNF6_NEMVE</name>
<keyword evidence="9" id="KW-1185">Reference proteome</keyword>
<evidence type="ECO:0000256" key="1">
    <source>
        <dbReference type="ARBA" id="ARBA00022670"/>
    </source>
</evidence>
<dbReference type="STRING" id="45351.A7SNF6"/>
<evidence type="ECO:0000256" key="4">
    <source>
        <dbReference type="ARBA" id="ARBA00022825"/>
    </source>
</evidence>
<dbReference type="Pfam" id="PF00089">
    <property type="entry name" value="Trypsin"/>
    <property type="match status" value="1"/>
</dbReference>
<sequence length="227" mass="24928">ARIVNGQEAVSHSWPWIASLRKGRSNYHTCGATLIRPGWAITAAHCVMRPDKYTVIVGDHSRDASEPSAQNIKVRRVYRHRGFSMANYVDDIALLELERSAVINDKVSTACLPSGEPKVGAICYIAGWGRLQSLGDVALTLQQAKVPIVSKEDCKRAYGAIIRPYSHICVGFNTENAASSCQGDSGGPLVCEEEGRWVLHGATSFGKSCSPKHYSVYTRVNSYMKWI</sequence>
<evidence type="ECO:0000313" key="8">
    <source>
        <dbReference type="EMBL" id="EDO34772.1"/>
    </source>
</evidence>
<dbReference type="GO" id="GO:0006508">
    <property type="term" value="P:proteolysis"/>
    <property type="evidence" value="ECO:0000318"/>
    <property type="project" value="GO_Central"/>
</dbReference>
<organism evidence="8 9">
    <name type="scientific">Nematostella vectensis</name>
    <name type="common">Starlet sea anemone</name>
    <dbReference type="NCBI Taxonomy" id="45351"/>
    <lineage>
        <taxon>Eukaryota</taxon>
        <taxon>Metazoa</taxon>
        <taxon>Cnidaria</taxon>
        <taxon>Anthozoa</taxon>
        <taxon>Hexacorallia</taxon>
        <taxon>Actiniaria</taxon>
        <taxon>Edwardsiidae</taxon>
        <taxon>Nematostella</taxon>
    </lineage>
</organism>
<keyword evidence="5" id="KW-1015">Disulfide bond</keyword>
<dbReference type="FunFam" id="2.40.10.10:FF:000120">
    <property type="entry name" value="Putative serine protease"/>
    <property type="match status" value="1"/>
</dbReference>
<feature type="domain" description="Peptidase S1" evidence="7">
    <location>
        <begin position="3"/>
        <end position="227"/>
    </location>
</feature>
<evidence type="ECO:0000313" key="9">
    <source>
        <dbReference type="Proteomes" id="UP000001593"/>
    </source>
</evidence>
<dbReference type="InterPro" id="IPR043504">
    <property type="entry name" value="Peptidase_S1_PA_chymotrypsin"/>
</dbReference>
<dbReference type="Proteomes" id="UP000001593">
    <property type="component" value="Unassembled WGS sequence"/>
</dbReference>
<dbReference type="PRINTS" id="PR00722">
    <property type="entry name" value="CHYMOTRYPSIN"/>
</dbReference>
<dbReference type="PANTHER" id="PTHR24252:SF7">
    <property type="entry name" value="HYALIN"/>
    <property type="match status" value="1"/>
</dbReference>
<protein>
    <recommendedName>
        <fullName evidence="7">Peptidase S1 domain-containing protein</fullName>
    </recommendedName>
</protein>
<reference evidence="8 9" key="1">
    <citation type="journal article" date="2007" name="Science">
        <title>Sea anemone genome reveals ancestral eumetazoan gene repertoire and genomic organization.</title>
        <authorList>
            <person name="Putnam N.H."/>
            <person name="Srivastava M."/>
            <person name="Hellsten U."/>
            <person name="Dirks B."/>
            <person name="Chapman J."/>
            <person name="Salamov A."/>
            <person name="Terry A."/>
            <person name="Shapiro H."/>
            <person name="Lindquist E."/>
            <person name="Kapitonov V.V."/>
            <person name="Jurka J."/>
            <person name="Genikhovich G."/>
            <person name="Grigoriev I.V."/>
            <person name="Lucas S.M."/>
            <person name="Steele R.E."/>
            <person name="Finnerty J.R."/>
            <person name="Technau U."/>
            <person name="Martindale M.Q."/>
            <person name="Rokhsar D.S."/>
        </authorList>
    </citation>
    <scope>NUCLEOTIDE SEQUENCE [LARGE SCALE GENOMIC DNA]</scope>
    <source>
        <strain evidence="9">CH2 X CH6</strain>
    </source>
</reference>
<dbReference type="InterPro" id="IPR009003">
    <property type="entry name" value="Peptidase_S1_PA"/>
</dbReference>
<keyword evidence="1 6" id="KW-0645">Protease</keyword>